<dbReference type="PANTHER" id="PTHR42953:SF1">
    <property type="entry name" value="METAL-BINDING PROTEIN HI_0362-RELATED"/>
    <property type="match status" value="1"/>
</dbReference>
<evidence type="ECO:0000256" key="2">
    <source>
        <dbReference type="ARBA" id="ARBA00022448"/>
    </source>
</evidence>
<dbReference type="EMBL" id="BAABAZ010000004">
    <property type="protein sequence ID" value="GAA4283405.1"/>
    <property type="molecule type" value="Genomic_DNA"/>
</dbReference>
<feature type="region of interest" description="Disordered" evidence="5">
    <location>
        <begin position="1"/>
        <end position="22"/>
    </location>
</feature>
<gene>
    <name evidence="6" type="ORF">GCM10022261_09360</name>
</gene>
<keyword evidence="2" id="KW-0813">Transport</keyword>
<reference evidence="7" key="1">
    <citation type="journal article" date="2019" name="Int. J. Syst. Evol. Microbiol.">
        <title>The Global Catalogue of Microorganisms (GCM) 10K type strain sequencing project: providing services to taxonomists for standard genome sequencing and annotation.</title>
        <authorList>
            <consortium name="The Broad Institute Genomics Platform"/>
            <consortium name="The Broad Institute Genome Sequencing Center for Infectious Disease"/>
            <person name="Wu L."/>
            <person name="Ma J."/>
        </authorList>
    </citation>
    <scope>NUCLEOTIDE SEQUENCE [LARGE SCALE GENOMIC DNA]</scope>
    <source>
        <strain evidence="7">JCM 17458</strain>
    </source>
</reference>
<evidence type="ECO:0000256" key="3">
    <source>
        <dbReference type="ARBA" id="ARBA00022723"/>
    </source>
</evidence>
<comment type="caution">
    <text evidence="6">The sequence shown here is derived from an EMBL/GenBank/DDBJ whole genome shotgun (WGS) entry which is preliminary data.</text>
</comment>
<organism evidence="6 7">
    <name type="scientific">Brevibacterium daeguense</name>
    <dbReference type="NCBI Taxonomy" id="909936"/>
    <lineage>
        <taxon>Bacteria</taxon>
        <taxon>Bacillati</taxon>
        <taxon>Actinomycetota</taxon>
        <taxon>Actinomycetes</taxon>
        <taxon>Micrococcales</taxon>
        <taxon>Brevibacteriaceae</taxon>
        <taxon>Brevibacterium</taxon>
    </lineage>
</organism>
<evidence type="ECO:0000256" key="5">
    <source>
        <dbReference type="SAM" id="MobiDB-lite"/>
    </source>
</evidence>
<dbReference type="Gene3D" id="3.40.50.1980">
    <property type="entry name" value="Nitrogenase molybdenum iron protein domain"/>
    <property type="match status" value="2"/>
</dbReference>
<sequence length="312" mass="32485">MLGQITECAGTSSATLMGPGDDPHMFQPSSAQMAELAGAGLVVANGLGLESELEGALENARQDGVEVLEVGPEVDPLPWTGLGSTDSASEEAESDPSHEDHGHDDEAQAVAEAEAADNQAPADQAQAADDHSGHAHGTYDPHFWMDTSRMAQAATVIGTALADHTGDTAYAECGKELEQEIDGVDSEVRDLLAAIPEENRVLITEHEALGYFAEAYDFDIAGVVVPGGSTDAEPSSDQVAQLVATIEETGVPVIFSDSAAPSALLDTLSKEAGTEVEIVQLFVENLGPEGSEPRTYQGMMVENATRIAEALA</sequence>
<dbReference type="Pfam" id="PF01297">
    <property type="entry name" value="ZnuA"/>
    <property type="match status" value="1"/>
</dbReference>
<feature type="compositionally biased region" description="Basic and acidic residues" evidence="5">
    <location>
        <begin position="128"/>
        <end position="139"/>
    </location>
</feature>
<keyword evidence="4" id="KW-0732">Signal</keyword>
<dbReference type="InterPro" id="IPR050492">
    <property type="entry name" value="Bact_metal-bind_prot9"/>
</dbReference>
<dbReference type="PANTHER" id="PTHR42953">
    <property type="entry name" value="HIGH-AFFINITY ZINC UPTAKE SYSTEM PROTEIN ZNUA-RELATED"/>
    <property type="match status" value="1"/>
</dbReference>
<dbReference type="Proteomes" id="UP001501586">
    <property type="component" value="Unassembled WGS sequence"/>
</dbReference>
<evidence type="ECO:0000313" key="7">
    <source>
        <dbReference type="Proteomes" id="UP001501586"/>
    </source>
</evidence>
<protein>
    <recommendedName>
        <fullName evidence="8">Zinc ABC transporter substrate-binding protein</fullName>
    </recommendedName>
</protein>
<name>A0ABP8EHI3_9MICO</name>
<feature type="compositionally biased region" description="Low complexity" evidence="5">
    <location>
        <begin position="108"/>
        <end position="127"/>
    </location>
</feature>
<dbReference type="SUPFAM" id="SSF53807">
    <property type="entry name" value="Helical backbone' metal receptor"/>
    <property type="match status" value="1"/>
</dbReference>
<comment type="subcellular location">
    <subcellularLocation>
        <location evidence="1">Cell envelope</location>
    </subcellularLocation>
</comment>
<feature type="region of interest" description="Disordered" evidence="5">
    <location>
        <begin position="71"/>
        <end position="140"/>
    </location>
</feature>
<keyword evidence="7" id="KW-1185">Reference proteome</keyword>
<dbReference type="InterPro" id="IPR006127">
    <property type="entry name" value="ZnuA-like"/>
</dbReference>
<evidence type="ECO:0000313" key="6">
    <source>
        <dbReference type="EMBL" id="GAA4283405.1"/>
    </source>
</evidence>
<feature type="compositionally biased region" description="Basic and acidic residues" evidence="5">
    <location>
        <begin position="95"/>
        <end position="106"/>
    </location>
</feature>
<evidence type="ECO:0000256" key="4">
    <source>
        <dbReference type="ARBA" id="ARBA00022729"/>
    </source>
</evidence>
<evidence type="ECO:0008006" key="8">
    <source>
        <dbReference type="Google" id="ProtNLM"/>
    </source>
</evidence>
<keyword evidence="3" id="KW-0479">Metal-binding</keyword>
<accession>A0ABP8EHI3</accession>
<proteinExistence type="predicted"/>
<evidence type="ECO:0000256" key="1">
    <source>
        <dbReference type="ARBA" id="ARBA00004196"/>
    </source>
</evidence>